<dbReference type="InterPro" id="IPR000298">
    <property type="entry name" value="Cyt_c_oxidase-like_su3"/>
</dbReference>
<protein>
    <submittedName>
        <fullName evidence="9">Cytochrome c oxidase subunit 3</fullName>
    </submittedName>
</protein>
<evidence type="ECO:0000256" key="1">
    <source>
        <dbReference type="ARBA" id="ARBA00004141"/>
    </source>
</evidence>
<evidence type="ECO:0000256" key="7">
    <source>
        <dbReference type="SAM" id="Phobius"/>
    </source>
</evidence>
<dbReference type="InParanoid" id="A0A2S8SUY7"/>
<feature type="transmembrane region" description="Helical" evidence="7">
    <location>
        <begin position="62"/>
        <end position="82"/>
    </location>
</feature>
<evidence type="ECO:0000256" key="6">
    <source>
        <dbReference type="SAM" id="MobiDB-lite"/>
    </source>
</evidence>
<sequence>MSEIAIHQGEPVRSPEQHPGAPAQAHGIDSNEHSHGHHGPAYLHHHFTDVAQQRESNALGMWVFMVTEVMTFGALFFVYTLYRHTFDVAAFQAGFKSPFAIGSELLDNGLGFFNTLVLLVSSLTMAGAVHAAGQRNKKLLTTLLAVTWLLGLAFLGIKSVEWVHDYQEGLVPALNWNPGHTLEEYGYKIATVDGINGGGSFEGIIPPAHIAGTPEAPEVNGEIPFRGVVNGMQMQMFFVIYFCLAGLHAIHMIIGLGLVGRYIRHAQHNIFTAEGNDQPVEILGLYWHFVDIVWVFLYPLLYLIAH</sequence>
<dbReference type="GO" id="GO:0004129">
    <property type="term" value="F:cytochrome-c oxidase activity"/>
    <property type="evidence" value="ECO:0007669"/>
    <property type="project" value="InterPro"/>
</dbReference>
<dbReference type="SUPFAM" id="SSF81452">
    <property type="entry name" value="Cytochrome c oxidase subunit III-like"/>
    <property type="match status" value="1"/>
</dbReference>
<keyword evidence="5 7" id="KW-0472">Membrane</keyword>
<evidence type="ECO:0000313" key="10">
    <source>
        <dbReference type="Proteomes" id="UP000237684"/>
    </source>
</evidence>
<name>A0A2S8SUY7_9BACT</name>
<evidence type="ECO:0000256" key="5">
    <source>
        <dbReference type="ARBA" id="ARBA00023136"/>
    </source>
</evidence>
<keyword evidence="10" id="KW-1185">Reference proteome</keyword>
<dbReference type="EMBL" id="NIGF01000004">
    <property type="protein sequence ID" value="PQV64618.1"/>
    <property type="molecule type" value="Genomic_DNA"/>
</dbReference>
<dbReference type="GO" id="GO:0019646">
    <property type="term" value="P:aerobic electron transport chain"/>
    <property type="evidence" value="ECO:0007669"/>
    <property type="project" value="InterPro"/>
</dbReference>
<evidence type="ECO:0000256" key="2">
    <source>
        <dbReference type="ARBA" id="ARBA00010581"/>
    </source>
</evidence>
<dbReference type="OrthoDB" id="9810850at2"/>
<feature type="domain" description="Heme-copper oxidase subunit III family profile" evidence="8">
    <location>
        <begin position="59"/>
        <end position="306"/>
    </location>
</feature>
<feature type="region of interest" description="Disordered" evidence="6">
    <location>
        <begin position="1"/>
        <end position="36"/>
    </location>
</feature>
<organism evidence="9 10">
    <name type="scientific">Abditibacterium utsteinense</name>
    <dbReference type="NCBI Taxonomy" id="1960156"/>
    <lineage>
        <taxon>Bacteria</taxon>
        <taxon>Pseudomonadati</taxon>
        <taxon>Abditibacteriota</taxon>
        <taxon>Abditibacteriia</taxon>
        <taxon>Abditibacteriales</taxon>
        <taxon>Abditibacteriaceae</taxon>
        <taxon>Abditibacterium</taxon>
    </lineage>
</organism>
<dbReference type="Proteomes" id="UP000237684">
    <property type="component" value="Unassembled WGS sequence"/>
</dbReference>
<dbReference type="AlphaFoldDB" id="A0A2S8SUY7"/>
<dbReference type="RefSeq" id="WP_105482998.1">
    <property type="nucleotide sequence ID" value="NZ_NIGF01000004.1"/>
</dbReference>
<proteinExistence type="inferred from homology"/>
<keyword evidence="4 7" id="KW-1133">Transmembrane helix</keyword>
<feature type="transmembrane region" description="Helical" evidence="7">
    <location>
        <begin position="112"/>
        <end position="132"/>
    </location>
</feature>
<feature type="transmembrane region" description="Helical" evidence="7">
    <location>
        <begin position="139"/>
        <end position="157"/>
    </location>
</feature>
<evidence type="ECO:0000256" key="4">
    <source>
        <dbReference type="ARBA" id="ARBA00022989"/>
    </source>
</evidence>
<comment type="caution">
    <text evidence="9">The sequence shown here is derived from an EMBL/GenBank/DDBJ whole genome shotgun (WGS) entry which is preliminary data.</text>
</comment>
<keyword evidence="3 7" id="KW-0812">Transmembrane</keyword>
<reference evidence="9 10" key="1">
    <citation type="journal article" date="2018" name="Syst. Appl. Microbiol.">
        <title>Abditibacterium utsteinense sp. nov., the first cultivated member of candidate phylum FBP, isolated from ice-free Antarctic soil samples.</title>
        <authorList>
            <person name="Tahon G."/>
            <person name="Tytgat B."/>
            <person name="Lebbe L."/>
            <person name="Carlier A."/>
            <person name="Willems A."/>
        </authorList>
    </citation>
    <scope>NUCLEOTIDE SEQUENCE [LARGE SCALE GENOMIC DNA]</scope>
    <source>
        <strain evidence="9 10">LMG 29911</strain>
    </source>
</reference>
<evidence type="ECO:0000313" key="9">
    <source>
        <dbReference type="EMBL" id="PQV64618.1"/>
    </source>
</evidence>
<comment type="similarity">
    <text evidence="2">Belongs to the cytochrome c oxidase subunit 3 family.</text>
</comment>
<dbReference type="InterPro" id="IPR024791">
    <property type="entry name" value="Cyt_c/ubiquinol_Oxase_su3"/>
</dbReference>
<dbReference type="PANTHER" id="PTHR11403:SF6">
    <property type="entry name" value="NITRIC OXIDE REDUCTASE SUBUNIT E"/>
    <property type="match status" value="1"/>
</dbReference>
<dbReference type="PROSITE" id="PS50253">
    <property type="entry name" value="COX3"/>
    <property type="match status" value="1"/>
</dbReference>
<feature type="transmembrane region" description="Helical" evidence="7">
    <location>
        <begin position="284"/>
        <end position="305"/>
    </location>
</feature>
<accession>A0A2S8SUY7</accession>
<evidence type="ECO:0000259" key="8">
    <source>
        <dbReference type="PROSITE" id="PS50253"/>
    </source>
</evidence>
<dbReference type="GO" id="GO:0016020">
    <property type="term" value="C:membrane"/>
    <property type="evidence" value="ECO:0007669"/>
    <property type="project" value="UniProtKB-SubCell"/>
</dbReference>
<gene>
    <name evidence="9" type="ORF">B1R32_104111</name>
</gene>
<comment type="subcellular location">
    <subcellularLocation>
        <location evidence="1">Membrane</location>
        <topology evidence="1">Multi-pass membrane protein</topology>
    </subcellularLocation>
</comment>
<dbReference type="InterPro" id="IPR035973">
    <property type="entry name" value="Cyt_c_oxidase_su3-like_sf"/>
</dbReference>
<dbReference type="InterPro" id="IPR013833">
    <property type="entry name" value="Cyt_c_oxidase_su3_a-hlx"/>
</dbReference>
<evidence type="ECO:0000256" key="3">
    <source>
        <dbReference type="ARBA" id="ARBA00022692"/>
    </source>
</evidence>
<dbReference type="Gene3D" id="1.20.120.80">
    <property type="entry name" value="Cytochrome c oxidase, subunit III, four-helix bundle"/>
    <property type="match status" value="1"/>
</dbReference>
<dbReference type="PANTHER" id="PTHR11403">
    <property type="entry name" value="CYTOCHROME C OXIDASE SUBUNIT III"/>
    <property type="match status" value="1"/>
</dbReference>
<feature type="transmembrane region" description="Helical" evidence="7">
    <location>
        <begin position="238"/>
        <end position="263"/>
    </location>
</feature>
<dbReference type="FunCoup" id="A0A2S8SUY7">
    <property type="interactions" value="148"/>
</dbReference>
<dbReference type="Pfam" id="PF00510">
    <property type="entry name" value="COX3"/>
    <property type="match status" value="2"/>
</dbReference>